<gene>
    <name evidence="9" type="ORF">KIMH_14960</name>
</gene>
<dbReference type="Proteomes" id="UP001321748">
    <property type="component" value="Chromosome"/>
</dbReference>
<keyword evidence="10" id="KW-1185">Reference proteome</keyword>
<evidence type="ECO:0000259" key="8">
    <source>
        <dbReference type="Pfam" id="PF17802"/>
    </source>
</evidence>
<evidence type="ECO:0000259" key="7">
    <source>
        <dbReference type="Pfam" id="PF00746"/>
    </source>
</evidence>
<evidence type="ECO:0000256" key="4">
    <source>
        <dbReference type="ARBA" id="ARBA00023088"/>
    </source>
</evidence>
<dbReference type="NCBIfam" id="TIGR01167">
    <property type="entry name" value="LPXTG_anchor"/>
    <property type="match status" value="1"/>
</dbReference>
<name>A0ABM8BES1_9BIFI</name>
<feature type="signal peptide" evidence="6">
    <location>
        <begin position="1"/>
        <end position="40"/>
    </location>
</feature>
<evidence type="ECO:0000313" key="10">
    <source>
        <dbReference type="Proteomes" id="UP001321748"/>
    </source>
</evidence>
<dbReference type="RefSeq" id="WP_317642874.1">
    <property type="nucleotide sequence ID" value="NZ_AP026800.1"/>
</dbReference>
<feature type="domain" description="SpaA-like prealbumin fold" evidence="8">
    <location>
        <begin position="469"/>
        <end position="555"/>
    </location>
</feature>
<keyword evidence="5" id="KW-1133">Transmembrane helix</keyword>
<feature type="domain" description="Gram-positive cocci surface proteins LPxTG" evidence="7">
    <location>
        <begin position="631"/>
        <end position="664"/>
    </location>
</feature>
<accession>A0ABM8BES1</accession>
<feature type="transmembrane region" description="Helical" evidence="5">
    <location>
        <begin position="642"/>
        <end position="660"/>
    </location>
</feature>
<evidence type="ECO:0000256" key="3">
    <source>
        <dbReference type="ARBA" id="ARBA00022729"/>
    </source>
</evidence>
<feature type="chain" id="PRO_5046217248" evidence="6">
    <location>
        <begin position="41"/>
        <end position="672"/>
    </location>
</feature>
<protein>
    <submittedName>
        <fullName evidence="9">Uncharacterized protein</fullName>
    </submittedName>
</protein>
<dbReference type="Gene3D" id="2.60.40.10">
    <property type="entry name" value="Immunoglobulins"/>
    <property type="match status" value="1"/>
</dbReference>
<keyword evidence="1" id="KW-0134">Cell wall</keyword>
<evidence type="ECO:0000256" key="6">
    <source>
        <dbReference type="SAM" id="SignalP"/>
    </source>
</evidence>
<evidence type="ECO:0000256" key="5">
    <source>
        <dbReference type="SAM" id="Phobius"/>
    </source>
</evidence>
<sequence length="672" mass="69354">MRIHNENAGSVNLAKRVLGLSVAVLTSAAAFLVAAPGAQATPTFDTDDQFSTTLGAHAAKLDVTKYLQNAAGASATGTIGDKKPGTPVGVHVAFRLRQVEATAGHQPSDMDATASSPTTGNYQFVSGGVDVYGVTDANGKIVNGTAGTDNGKLGIWQTTPAASVVGGLGADAAKWKEQATAAGSNPADVAVADFGTDLKYWILEEVASPYTDAGYSSAEKSIFSMPFLTTGDNGGTVETGYIHHLHIFPKNVLDQQLTKEAVKINGNNFDPAENIAVVGDEVTWEVTNALETGTPVPNDNKLYLDDIKNTASYASANYLIMADRLGSALTTTTANVGVEFRYEDANGATISTPVGTEATIAGPNGTNPKALDGTTDMFTSNITPDDSTYVSAAFKHDTTNTALVNAMNAASMSNPRFVMTIKSTVTANGDSQGNQGGFLTNTAASDNANCSSHTNPPHAGGQVPSAGYQFAKVTTDGHVVQGAKFMLEDPANADKFLADDGTFAAVNDGKTLMTATSNANGLVTFIGLPVRLDARTGANLGKYRLREVQAPAGYQQPVAGFNGVDFSDIADTNTVTDAQVIAMYPTGIHPVATPNFGAYKPSAIDATIVDASGTPISIDNALANFADGQNAPISLPLTGGKGILLLLVVGLAIMGGVLVVRNRKSSSVARNI</sequence>
<evidence type="ECO:0000256" key="2">
    <source>
        <dbReference type="ARBA" id="ARBA00022525"/>
    </source>
</evidence>
<evidence type="ECO:0000313" key="9">
    <source>
        <dbReference type="EMBL" id="BDR55385.1"/>
    </source>
</evidence>
<dbReference type="EMBL" id="AP026800">
    <property type="protein sequence ID" value="BDR55385.1"/>
    <property type="molecule type" value="Genomic_DNA"/>
</dbReference>
<dbReference type="Pfam" id="PF17802">
    <property type="entry name" value="SpaA"/>
    <property type="match status" value="1"/>
</dbReference>
<dbReference type="Pfam" id="PF00746">
    <property type="entry name" value="Gram_pos_anchor"/>
    <property type="match status" value="1"/>
</dbReference>
<dbReference type="InterPro" id="IPR041033">
    <property type="entry name" value="SpaA_PFL_dom_1"/>
</dbReference>
<keyword evidence="3 6" id="KW-0732">Signal</keyword>
<evidence type="ECO:0000256" key="1">
    <source>
        <dbReference type="ARBA" id="ARBA00022512"/>
    </source>
</evidence>
<dbReference type="InterPro" id="IPR013783">
    <property type="entry name" value="Ig-like_fold"/>
</dbReference>
<keyword evidence="5" id="KW-0472">Membrane</keyword>
<proteinExistence type="predicted"/>
<keyword evidence="2" id="KW-0964">Secreted</keyword>
<organism evidence="9 10">
    <name type="scientific">Bombiscardovia apis</name>
    <dbReference type="NCBI Taxonomy" id="2932182"/>
    <lineage>
        <taxon>Bacteria</taxon>
        <taxon>Bacillati</taxon>
        <taxon>Actinomycetota</taxon>
        <taxon>Actinomycetes</taxon>
        <taxon>Bifidobacteriales</taxon>
        <taxon>Bifidobacteriaceae</taxon>
        <taxon>Bombiscardovia</taxon>
    </lineage>
</organism>
<keyword evidence="4" id="KW-0572">Peptidoglycan-anchor</keyword>
<keyword evidence="5" id="KW-0812">Transmembrane</keyword>
<reference evidence="9 10" key="1">
    <citation type="journal article" date="2023" name="Microbiol. Spectr.">
        <title>Symbiosis of Carpenter Bees with Uncharacterized Lactic Acid Bacteria Showing NAD Auxotrophy.</title>
        <authorList>
            <person name="Kawasaki S."/>
            <person name="Ozawa K."/>
            <person name="Mori T."/>
            <person name="Yamamoto A."/>
            <person name="Ito M."/>
            <person name="Ohkuma M."/>
            <person name="Sakamoto M."/>
            <person name="Matsutani M."/>
        </authorList>
    </citation>
    <scope>NUCLEOTIDE SEQUENCE [LARGE SCALE GENOMIC DNA]</scope>
    <source>
        <strain evidence="9 10">KimH</strain>
    </source>
</reference>
<dbReference type="InterPro" id="IPR019931">
    <property type="entry name" value="LPXTG_anchor"/>
</dbReference>